<feature type="region of interest" description="Disordered" evidence="1">
    <location>
        <begin position="250"/>
        <end position="279"/>
    </location>
</feature>
<gene>
    <name evidence="2" type="ORF">Pcinc_020676</name>
</gene>
<organism evidence="2 3">
    <name type="scientific">Petrolisthes cinctipes</name>
    <name type="common">Flat porcelain crab</name>
    <dbReference type="NCBI Taxonomy" id="88211"/>
    <lineage>
        <taxon>Eukaryota</taxon>
        <taxon>Metazoa</taxon>
        <taxon>Ecdysozoa</taxon>
        <taxon>Arthropoda</taxon>
        <taxon>Crustacea</taxon>
        <taxon>Multicrustacea</taxon>
        <taxon>Malacostraca</taxon>
        <taxon>Eumalacostraca</taxon>
        <taxon>Eucarida</taxon>
        <taxon>Decapoda</taxon>
        <taxon>Pleocyemata</taxon>
        <taxon>Anomura</taxon>
        <taxon>Galatheoidea</taxon>
        <taxon>Porcellanidae</taxon>
        <taxon>Petrolisthes</taxon>
    </lineage>
</organism>
<dbReference type="EMBL" id="JAWQEG010002105">
    <property type="protein sequence ID" value="KAK3874381.1"/>
    <property type="molecule type" value="Genomic_DNA"/>
</dbReference>
<accession>A0AAE1FIJ9</accession>
<reference evidence="2" key="1">
    <citation type="submission" date="2023-10" db="EMBL/GenBank/DDBJ databases">
        <title>Genome assemblies of two species of porcelain crab, Petrolisthes cinctipes and Petrolisthes manimaculis (Anomura: Porcellanidae).</title>
        <authorList>
            <person name="Angst P."/>
        </authorList>
    </citation>
    <scope>NUCLEOTIDE SEQUENCE</scope>
    <source>
        <strain evidence="2">PB745_01</strain>
        <tissue evidence="2">Gill</tissue>
    </source>
</reference>
<proteinExistence type="predicted"/>
<sequence>MSIYNDLMLSSDSEMEVSDAEGGEKATTLKTNPSSSSESSSSDDEQPPPTRKRYTKKTKKMNRSLLDLDESMEKKLERLMMAQEDDEDEDSSTREEPHTAPSSTTIYMSSSDDDEDRDDFMRSISNDEEDDDSDNDSDFDPDEILKQLEENVREGGSDSASVVSSASSSATWSSLLAAKSPAARKKRRVGEDGKYVRVSQTALSINALKDEFSMSLGSLSSSLAFASLSTRSSEIAAAIVDRASKKQLLKNRGNPNISDMPTPTALRSRRVNSASNSKLPHDRYGYKPHLAPNVEFVNEIKTVIATYISLVFLQRAMNNNNNNSSGYYGDMVVKMIDIINSIPRDEMPHEKYQSVVRDALYMYCIVVSQLTGPEHLKRLRTPKLHSCFCYMIAMMANDVPVDSDLTLEGKSTNLVQFASGMSNPAYRTAVHNLSSVFNNSYSVNKALDLPSSYLIMVNQILSILSIKNTSLSERKPRTLAQSAYLYFDHQLRDPLMCSGLTSEQSSLGAAVRLSAKQLACDEINMESLDDGRSLVRGKCEIEGVMLKYLGGRQKDIKTVGISTVLTERFRKEDRSLAIS</sequence>
<evidence type="ECO:0000313" key="3">
    <source>
        <dbReference type="Proteomes" id="UP001286313"/>
    </source>
</evidence>
<protein>
    <submittedName>
        <fullName evidence="2">Uncharacterized protein</fullName>
    </submittedName>
</protein>
<feature type="compositionally biased region" description="Acidic residues" evidence="1">
    <location>
        <begin position="126"/>
        <end position="142"/>
    </location>
</feature>
<feature type="compositionally biased region" description="Basic residues" evidence="1">
    <location>
        <begin position="50"/>
        <end position="62"/>
    </location>
</feature>
<comment type="caution">
    <text evidence="2">The sequence shown here is derived from an EMBL/GenBank/DDBJ whole genome shotgun (WGS) entry which is preliminary data.</text>
</comment>
<dbReference type="AlphaFoldDB" id="A0AAE1FIJ9"/>
<keyword evidence="3" id="KW-1185">Reference proteome</keyword>
<evidence type="ECO:0000313" key="2">
    <source>
        <dbReference type="EMBL" id="KAK3874381.1"/>
    </source>
</evidence>
<evidence type="ECO:0000256" key="1">
    <source>
        <dbReference type="SAM" id="MobiDB-lite"/>
    </source>
</evidence>
<feature type="region of interest" description="Disordered" evidence="1">
    <location>
        <begin position="1"/>
        <end position="146"/>
    </location>
</feature>
<name>A0AAE1FIJ9_PETCI</name>
<dbReference type="Proteomes" id="UP001286313">
    <property type="component" value="Unassembled WGS sequence"/>
</dbReference>